<keyword evidence="1" id="KW-0863">Zinc-finger</keyword>
<proteinExistence type="predicted"/>
<name>A0A9P5MQ36_9AGAM</name>
<dbReference type="SMART" id="SM00355">
    <property type="entry name" value="ZnF_C2H2"/>
    <property type="match status" value="2"/>
</dbReference>
<feature type="region of interest" description="Disordered" evidence="2">
    <location>
        <begin position="160"/>
        <end position="181"/>
    </location>
</feature>
<feature type="domain" description="C2H2-type" evidence="3">
    <location>
        <begin position="233"/>
        <end position="258"/>
    </location>
</feature>
<comment type="caution">
    <text evidence="4">The sequence shown here is derived from an EMBL/GenBank/DDBJ whole genome shotgun (WGS) entry which is preliminary data.</text>
</comment>
<gene>
    <name evidence="4" type="ORF">DFH94DRAFT_195521</name>
</gene>
<dbReference type="GO" id="GO:0008270">
    <property type="term" value="F:zinc ion binding"/>
    <property type="evidence" value="ECO:0007669"/>
    <property type="project" value="UniProtKB-KW"/>
</dbReference>
<dbReference type="PROSITE" id="PS50157">
    <property type="entry name" value="ZINC_FINGER_C2H2_2"/>
    <property type="match status" value="1"/>
</dbReference>
<reference evidence="4" key="1">
    <citation type="submission" date="2019-10" db="EMBL/GenBank/DDBJ databases">
        <authorList>
            <consortium name="DOE Joint Genome Institute"/>
            <person name="Kuo A."/>
            <person name="Miyauchi S."/>
            <person name="Kiss E."/>
            <person name="Drula E."/>
            <person name="Kohler A."/>
            <person name="Sanchez-Garcia M."/>
            <person name="Andreopoulos B."/>
            <person name="Barry K.W."/>
            <person name="Bonito G."/>
            <person name="Buee M."/>
            <person name="Carver A."/>
            <person name="Chen C."/>
            <person name="Cichocki N."/>
            <person name="Clum A."/>
            <person name="Culley D."/>
            <person name="Crous P.W."/>
            <person name="Fauchery L."/>
            <person name="Girlanda M."/>
            <person name="Hayes R."/>
            <person name="Keri Z."/>
            <person name="LaButti K."/>
            <person name="Lipzen A."/>
            <person name="Lombard V."/>
            <person name="Magnuson J."/>
            <person name="Maillard F."/>
            <person name="Morin E."/>
            <person name="Murat C."/>
            <person name="Nolan M."/>
            <person name="Ohm R."/>
            <person name="Pangilinan J."/>
            <person name="Pereira M."/>
            <person name="Perotto S."/>
            <person name="Peter M."/>
            <person name="Riley R."/>
            <person name="Sitrit Y."/>
            <person name="Stielow B."/>
            <person name="Szollosi G."/>
            <person name="Zifcakova L."/>
            <person name="Stursova M."/>
            <person name="Spatafora J.W."/>
            <person name="Tedersoo L."/>
            <person name="Vaario L.-M."/>
            <person name="Yamada A."/>
            <person name="Yan M."/>
            <person name="Wang P."/>
            <person name="Xu J."/>
            <person name="Bruns T."/>
            <person name="Baldrian P."/>
            <person name="Vilgalys R."/>
            <person name="Henrissat B."/>
            <person name="Grigoriev I.V."/>
            <person name="Hibbett D."/>
            <person name="Nagy L.G."/>
            <person name="Martin F.M."/>
        </authorList>
    </citation>
    <scope>NUCLEOTIDE SEQUENCE</scope>
    <source>
        <strain evidence="4">Prilba</strain>
    </source>
</reference>
<dbReference type="InterPro" id="IPR013087">
    <property type="entry name" value="Znf_C2H2_type"/>
</dbReference>
<evidence type="ECO:0000313" key="5">
    <source>
        <dbReference type="Proteomes" id="UP000759537"/>
    </source>
</evidence>
<dbReference type="EMBL" id="WHVB01000022">
    <property type="protein sequence ID" value="KAF8471558.1"/>
    <property type="molecule type" value="Genomic_DNA"/>
</dbReference>
<accession>A0A9P5MQ36</accession>
<dbReference type="OrthoDB" id="6365676at2759"/>
<sequence length="306" mass="33434">MYPPLQEPILDDVIRNVGSHSYTQNIPGYTGDGSLSYLSEASFENLPYEVNPIPQDEKATIMPPFGYHAMPINIPSTASVDPPHTPPTMALTQNLPGIPSLSSYSPSLSSSSYTSSSSSLASSWNPAPWTDWSKAHSGVLSAMGQGSYYANFLDQASGNYHGSGSPPDGLGTFSSSPATSPGLDARDITSEAMDVSPGQYSAIHSGSLVQRQRQKYERNDDQIGVQGTYDRRFTCTFDNCGKSFSGEWEKTRHIKSLHYPPSIGCRDCNYKQSRKDLFSEHCKKRHPGESIEELMVHLVHTNAICP</sequence>
<evidence type="ECO:0000256" key="1">
    <source>
        <dbReference type="PROSITE-ProRule" id="PRU00042"/>
    </source>
</evidence>
<evidence type="ECO:0000313" key="4">
    <source>
        <dbReference type="EMBL" id="KAF8471558.1"/>
    </source>
</evidence>
<organism evidence="4 5">
    <name type="scientific">Russula ochroleuca</name>
    <dbReference type="NCBI Taxonomy" id="152965"/>
    <lineage>
        <taxon>Eukaryota</taxon>
        <taxon>Fungi</taxon>
        <taxon>Dikarya</taxon>
        <taxon>Basidiomycota</taxon>
        <taxon>Agaricomycotina</taxon>
        <taxon>Agaricomycetes</taxon>
        <taxon>Russulales</taxon>
        <taxon>Russulaceae</taxon>
        <taxon>Russula</taxon>
    </lineage>
</organism>
<reference evidence="4" key="2">
    <citation type="journal article" date="2020" name="Nat. Commun.">
        <title>Large-scale genome sequencing of mycorrhizal fungi provides insights into the early evolution of symbiotic traits.</title>
        <authorList>
            <person name="Miyauchi S."/>
            <person name="Kiss E."/>
            <person name="Kuo A."/>
            <person name="Drula E."/>
            <person name="Kohler A."/>
            <person name="Sanchez-Garcia M."/>
            <person name="Morin E."/>
            <person name="Andreopoulos B."/>
            <person name="Barry K.W."/>
            <person name="Bonito G."/>
            <person name="Buee M."/>
            <person name="Carver A."/>
            <person name="Chen C."/>
            <person name="Cichocki N."/>
            <person name="Clum A."/>
            <person name="Culley D."/>
            <person name="Crous P.W."/>
            <person name="Fauchery L."/>
            <person name="Girlanda M."/>
            <person name="Hayes R.D."/>
            <person name="Keri Z."/>
            <person name="LaButti K."/>
            <person name="Lipzen A."/>
            <person name="Lombard V."/>
            <person name="Magnuson J."/>
            <person name="Maillard F."/>
            <person name="Murat C."/>
            <person name="Nolan M."/>
            <person name="Ohm R.A."/>
            <person name="Pangilinan J."/>
            <person name="Pereira M.F."/>
            <person name="Perotto S."/>
            <person name="Peter M."/>
            <person name="Pfister S."/>
            <person name="Riley R."/>
            <person name="Sitrit Y."/>
            <person name="Stielow J.B."/>
            <person name="Szollosi G."/>
            <person name="Zifcakova L."/>
            <person name="Stursova M."/>
            <person name="Spatafora J.W."/>
            <person name="Tedersoo L."/>
            <person name="Vaario L.M."/>
            <person name="Yamada A."/>
            <person name="Yan M."/>
            <person name="Wang P."/>
            <person name="Xu J."/>
            <person name="Bruns T."/>
            <person name="Baldrian P."/>
            <person name="Vilgalys R."/>
            <person name="Dunand C."/>
            <person name="Henrissat B."/>
            <person name="Grigoriev I.V."/>
            <person name="Hibbett D."/>
            <person name="Nagy L.G."/>
            <person name="Martin F.M."/>
        </authorList>
    </citation>
    <scope>NUCLEOTIDE SEQUENCE</scope>
    <source>
        <strain evidence="4">Prilba</strain>
    </source>
</reference>
<protein>
    <recommendedName>
        <fullName evidence="3">C2H2-type domain-containing protein</fullName>
    </recommendedName>
</protein>
<dbReference type="Gene3D" id="3.30.160.60">
    <property type="entry name" value="Classic Zinc Finger"/>
    <property type="match status" value="1"/>
</dbReference>
<keyword evidence="5" id="KW-1185">Reference proteome</keyword>
<evidence type="ECO:0000256" key="2">
    <source>
        <dbReference type="SAM" id="MobiDB-lite"/>
    </source>
</evidence>
<keyword evidence="1" id="KW-0479">Metal-binding</keyword>
<dbReference type="AlphaFoldDB" id="A0A9P5MQ36"/>
<evidence type="ECO:0000259" key="3">
    <source>
        <dbReference type="PROSITE" id="PS50157"/>
    </source>
</evidence>
<keyword evidence="1" id="KW-0862">Zinc</keyword>
<dbReference type="PROSITE" id="PS00028">
    <property type="entry name" value="ZINC_FINGER_C2H2_1"/>
    <property type="match status" value="1"/>
</dbReference>
<dbReference type="Proteomes" id="UP000759537">
    <property type="component" value="Unassembled WGS sequence"/>
</dbReference>